<dbReference type="Pfam" id="PF08450">
    <property type="entry name" value="SGL"/>
    <property type="match status" value="1"/>
</dbReference>
<dbReference type="InterPro" id="IPR051262">
    <property type="entry name" value="SMP-30/CGR1_Lactonase"/>
</dbReference>
<dbReference type="Proteomes" id="UP000184513">
    <property type="component" value="Unassembled WGS sequence"/>
</dbReference>
<name>A0A1M7NY84_9BACT</name>
<evidence type="ECO:0000313" key="6">
    <source>
        <dbReference type="Proteomes" id="UP000184513"/>
    </source>
</evidence>
<dbReference type="STRING" id="388280.SAMN04488057_106168"/>
<reference evidence="5 6" key="1">
    <citation type="submission" date="2016-11" db="EMBL/GenBank/DDBJ databases">
        <authorList>
            <person name="Jaros S."/>
            <person name="Januszkiewicz K."/>
            <person name="Wedrychowicz H."/>
        </authorList>
    </citation>
    <scope>NUCLEOTIDE SEQUENCE [LARGE SCALE GENOMIC DNA]</scope>
    <source>
        <strain evidence="5 6">CGMCC 1.6102</strain>
    </source>
</reference>
<dbReference type="PANTHER" id="PTHR47572">
    <property type="entry name" value="LIPOPROTEIN-RELATED"/>
    <property type="match status" value="1"/>
</dbReference>
<feature type="binding site" evidence="3">
    <location>
        <position position="245"/>
    </location>
    <ligand>
        <name>a divalent metal cation</name>
        <dbReference type="ChEBI" id="CHEBI:60240"/>
    </ligand>
</feature>
<dbReference type="Gene3D" id="2.120.10.30">
    <property type="entry name" value="TolB, C-terminal domain"/>
    <property type="match status" value="1"/>
</dbReference>
<sequence>MKITCFLYKIIYCTCFFLLLIPAVGQNLDIKEQALLDLVAEDVEVRKLADGFRFTEGPVWNKEGGYLLFSDIPANKIYKWSPGGQVSVFREPSNNSNGLTFDAEGNLLIAEHSGRKIGQLSPEGEYRAVVESYEGTRFNSPNDVIIDSKGIIYFTDPPYGLPNDAADTLGFNGVYQYRDGKLTLISRELDRPNGLALSPDERTLYVANSGSPKKYMKFPVSKKGKVGKSELFYDVSGIDKPGNPDGIKVDTAGHLYATGPGGVWVFSADGKHLGTITFPETPANIAFGGPDMKTLFVTARTGLYAVELKVSGK</sequence>
<keyword evidence="6" id="KW-1185">Reference proteome</keyword>
<dbReference type="AlphaFoldDB" id="A0A1M7NY84"/>
<dbReference type="GO" id="GO:0016787">
    <property type="term" value="F:hydrolase activity"/>
    <property type="evidence" value="ECO:0007669"/>
    <property type="project" value="UniProtKB-KW"/>
</dbReference>
<dbReference type="SUPFAM" id="SSF63829">
    <property type="entry name" value="Calcium-dependent phosphotriesterase"/>
    <property type="match status" value="1"/>
</dbReference>
<evidence type="ECO:0000256" key="1">
    <source>
        <dbReference type="ARBA" id="ARBA00022801"/>
    </source>
</evidence>
<feature type="binding site" evidence="3">
    <location>
        <position position="56"/>
    </location>
    <ligand>
        <name>a divalent metal cation</name>
        <dbReference type="ChEBI" id="CHEBI:60240"/>
    </ligand>
</feature>
<keyword evidence="1" id="KW-0378">Hydrolase</keyword>
<dbReference type="RefSeq" id="WP_073094811.1">
    <property type="nucleotide sequence ID" value="NZ_FRCY01000006.1"/>
</dbReference>
<dbReference type="PANTHER" id="PTHR47572:SF4">
    <property type="entry name" value="LACTONASE DRP35"/>
    <property type="match status" value="1"/>
</dbReference>
<dbReference type="InterPro" id="IPR013658">
    <property type="entry name" value="SGL"/>
</dbReference>
<dbReference type="PRINTS" id="PR01790">
    <property type="entry name" value="SMP30FAMILY"/>
</dbReference>
<evidence type="ECO:0000256" key="3">
    <source>
        <dbReference type="PIRSR" id="PIRSR605511-2"/>
    </source>
</evidence>
<gene>
    <name evidence="5" type="ORF">SAMN04488057_106168</name>
</gene>
<proteinExistence type="predicted"/>
<accession>A0A1M7NY84</accession>
<feature type="domain" description="SMP-30/Gluconolactonase/LRE-like region" evidence="4">
    <location>
        <begin position="54"/>
        <end position="299"/>
    </location>
</feature>
<keyword evidence="3" id="KW-0479">Metal-binding</keyword>
<keyword evidence="3" id="KW-0862">Zinc</keyword>
<feature type="binding site" evidence="3">
    <location>
        <position position="142"/>
    </location>
    <ligand>
        <name>substrate</name>
    </ligand>
</feature>
<dbReference type="GO" id="GO:0046872">
    <property type="term" value="F:metal ion binding"/>
    <property type="evidence" value="ECO:0007669"/>
    <property type="project" value="UniProtKB-KW"/>
</dbReference>
<dbReference type="InterPro" id="IPR005511">
    <property type="entry name" value="SMP-30"/>
</dbReference>
<dbReference type="OrthoDB" id="241638at2"/>
<feature type="active site" description="Proton donor/acceptor" evidence="2">
    <location>
        <position position="245"/>
    </location>
</feature>
<organism evidence="5 6">
    <name type="scientific">Cyclobacterium lianum</name>
    <dbReference type="NCBI Taxonomy" id="388280"/>
    <lineage>
        <taxon>Bacteria</taxon>
        <taxon>Pseudomonadati</taxon>
        <taxon>Bacteroidota</taxon>
        <taxon>Cytophagia</taxon>
        <taxon>Cytophagales</taxon>
        <taxon>Cyclobacteriaceae</taxon>
        <taxon>Cyclobacterium</taxon>
    </lineage>
</organism>
<feature type="binding site" evidence="3">
    <location>
        <position position="193"/>
    </location>
    <ligand>
        <name>a divalent metal cation</name>
        <dbReference type="ChEBI" id="CHEBI:60240"/>
    </ligand>
</feature>
<protein>
    <submittedName>
        <fullName evidence="5">Gluconolactonase</fullName>
    </submittedName>
</protein>
<evidence type="ECO:0000259" key="4">
    <source>
        <dbReference type="Pfam" id="PF08450"/>
    </source>
</evidence>
<evidence type="ECO:0000256" key="2">
    <source>
        <dbReference type="PIRSR" id="PIRSR605511-1"/>
    </source>
</evidence>
<dbReference type="InterPro" id="IPR011042">
    <property type="entry name" value="6-blade_b-propeller_TolB-like"/>
</dbReference>
<evidence type="ECO:0000313" key="5">
    <source>
        <dbReference type="EMBL" id="SHN09098.1"/>
    </source>
</evidence>
<dbReference type="EMBL" id="FRCY01000006">
    <property type="protein sequence ID" value="SHN09098.1"/>
    <property type="molecule type" value="Genomic_DNA"/>
</dbReference>
<comment type="cofactor">
    <cofactor evidence="3">
        <name>Zn(2+)</name>
        <dbReference type="ChEBI" id="CHEBI:29105"/>
    </cofactor>
    <text evidence="3">Binds 1 divalent metal cation per subunit.</text>
</comment>